<feature type="region of interest" description="Disordered" evidence="1">
    <location>
        <begin position="18"/>
        <end position="98"/>
    </location>
</feature>
<dbReference type="Proteomes" id="UP001529510">
    <property type="component" value="Unassembled WGS sequence"/>
</dbReference>
<organism evidence="2 3">
    <name type="scientific">Cirrhinus mrigala</name>
    <name type="common">Mrigala</name>
    <dbReference type="NCBI Taxonomy" id="683832"/>
    <lineage>
        <taxon>Eukaryota</taxon>
        <taxon>Metazoa</taxon>
        <taxon>Chordata</taxon>
        <taxon>Craniata</taxon>
        <taxon>Vertebrata</taxon>
        <taxon>Euteleostomi</taxon>
        <taxon>Actinopterygii</taxon>
        <taxon>Neopterygii</taxon>
        <taxon>Teleostei</taxon>
        <taxon>Ostariophysi</taxon>
        <taxon>Cypriniformes</taxon>
        <taxon>Cyprinidae</taxon>
        <taxon>Labeoninae</taxon>
        <taxon>Labeonini</taxon>
        <taxon>Cirrhinus</taxon>
    </lineage>
</organism>
<keyword evidence="3" id="KW-1185">Reference proteome</keyword>
<protein>
    <submittedName>
        <fullName evidence="2">Uncharacterized protein</fullName>
    </submittedName>
</protein>
<proteinExistence type="predicted"/>
<reference evidence="2 3" key="1">
    <citation type="submission" date="2024-05" db="EMBL/GenBank/DDBJ databases">
        <title>Genome sequencing and assembly of Indian major carp, Cirrhinus mrigala (Hamilton, 1822).</title>
        <authorList>
            <person name="Mohindra V."/>
            <person name="Chowdhury L.M."/>
            <person name="Lal K."/>
            <person name="Jena J.K."/>
        </authorList>
    </citation>
    <scope>NUCLEOTIDE SEQUENCE [LARGE SCALE GENOMIC DNA]</scope>
    <source>
        <strain evidence="2">CM1030</strain>
        <tissue evidence="2">Blood</tissue>
    </source>
</reference>
<accession>A0ABD0Q5Q4</accession>
<feature type="non-terminal residue" evidence="2">
    <location>
        <position position="1"/>
    </location>
</feature>
<sequence length="98" mass="10602">VWKAVKRPFLCCDPNRVVPLTPQPDQEDSELIPAPSPFRITPTSDTDPVEPEPVCLPGQVCEDVESSTEETPEMPDADLADPEPSPMEDPSASDLGDS</sequence>
<name>A0ABD0Q5Q4_CIRMR</name>
<evidence type="ECO:0000313" key="3">
    <source>
        <dbReference type="Proteomes" id="UP001529510"/>
    </source>
</evidence>
<gene>
    <name evidence="2" type="ORF">M9458_024009</name>
</gene>
<feature type="compositionally biased region" description="Acidic residues" evidence="1">
    <location>
        <begin position="62"/>
        <end position="81"/>
    </location>
</feature>
<comment type="caution">
    <text evidence="2">The sequence shown here is derived from an EMBL/GenBank/DDBJ whole genome shotgun (WGS) entry which is preliminary data.</text>
</comment>
<evidence type="ECO:0000313" key="2">
    <source>
        <dbReference type="EMBL" id="KAL0181603.1"/>
    </source>
</evidence>
<feature type="non-terminal residue" evidence="2">
    <location>
        <position position="98"/>
    </location>
</feature>
<evidence type="ECO:0000256" key="1">
    <source>
        <dbReference type="SAM" id="MobiDB-lite"/>
    </source>
</evidence>
<dbReference type="EMBL" id="JAMKFB020000011">
    <property type="protein sequence ID" value="KAL0181603.1"/>
    <property type="molecule type" value="Genomic_DNA"/>
</dbReference>
<dbReference type="AlphaFoldDB" id="A0ABD0Q5Q4"/>